<protein>
    <submittedName>
        <fullName evidence="2">T9SS type A sorting domain-containing protein</fullName>
    </submittedName>
</protein>
<dbReference type="AlphaFoldDB" id="A0A832DG24"/>
<evidence type="ECO:0000313" key="2">
    <source>
        <dbReference type="EMBL" id="HGT46757.1"/>
    </source>
</evidence>
<accession>A0A832DG24</accession>
<dbReference type="Gene3D" id="2.130.10.10">
    <property type="entry name" value="YVTN repeat-like/Quinoprotein amine dehydrogenase"/>
    <property type="match status" value="2"/>
</dbReference>
<organism evidence="2">
    <name type="scientific">Ignavibacterium album</name>
    <dbReference type="NCBI Taxonomy" id="591197"/>
    <lineage>
        <taxon>Bacteria</taxon>
        <taxon>Pseudomonadati</taxon>
        <taxon>Ignavibacteriota</taxon>
        <taxon>Ignavibacteria</taxon>
        <taxon>Ignavibacteriales</taxon>
        <taxon>Ignavibacteriaceae</taxon>
        <taxon>Ignavibacterium</taxon>
    </lineage>
</organism>
<proteinExistence type="predicted"/>
<evidence type="ECO:0000259" key="1">
    <source>
        <dbReference type="Pfam" id="PF18962"/>
    </source>
</evidence>
<dbReference type="NCBIfam" id="TIGR04183">
    <property type="entry name" value="Por_Secre_tail"/>
    <property type="match status" value="1"/>
</dbReference>
<gene>
    <name evidence="2" type="ORF">ENS56_01840</name>
</gene>
<dbReference type="InterPro" id="IPR015943">
    <property type="entry name" value="WD40/YVTN_repeat-like_dom_sf"/>
</dbReference>
<feature type="domain" description="Secretion system C-terminal sorting" evidence="1">
    <location>
        <begin position="634"/>
        <end position="710"/>
    </location>
</feature>
<name>A0A832DG24_9BACT</name>
<dbReference type="SUPFAM" id="SSF110296">
    <property type="entry name" value="Oligoxyloglucan reducing end-specific cellobiohydrolase"/>
    <property type="match status" value="2"/>
</dbReference>
<comment type="caution">
    <text evidence="2">The sequence shown here is derived from an EMBL/GenBank/DDBJ whole genome shotgun (WGS) entry which is preliminary data.</text>
</comment>
<dbReference type="Pfam" id="PF18962">
    <property type="entry name" value="Por_Secre_tail"/>
    <property type="match status" value="1"/>
</dbReference>
<sequence length="713" mass="79958">MKKIFLTLFLINSILPQVHHNIWYGFGPYGGTIKEISTNERGNIAAITNGGLSYYYFDWIHMYKTKDFQHASFLGKSDTLLATDSDSLYWTADVSYHWRSITSLARPVNGIKARKNSTITIFLWADTSIFRGSWNAQSWITLYPGKGNINDIFLTTDNTVIIATDRGVFRSSDDGVNWIQLPLPPKNFRALAGDNIPPFKLATFANDSNIVFLSSNNGDSWISTNYGLPQDAFELNDVDLNIYGQIFVAAKSGIYRTTNFGSNWGPFSDGLEYPDFGVMKTLKVNTIYCSNNKIYAGTDEGIFEKNNQSAYWFQIGPNNQKCLSLAKSPAMMDNVILGTPKGVKVYNVYDWVVSDNYGQDGFPINSVILSSQGSYALAAGIFPEANGFIQRSTNGGLNWETVFTLPLTAGKFNYFFQRKDSTSLFLALSEGINSAGLFINDVVNYPTQWQSINNTEGLNFQFATSFWDKTSEIYFLVNDSLLYKSINGGRTVSFVSSIPGGKLNSIYAVDHGISRNIYACGQGIRVSTDFGLTWEDYGLNDYEVVRLIYESYSLLAATRNNGFFAKYHSQGDWVPFSTGLGDGKVINDALNYTSWVLHTATENHSVYFLWLIINQVEDSGDDLIADKFILYQNYPNPFNPSTTISWQSPISGRVTIKLYDILGREIETIVEGYFDAGFHSTFYIPNSTLPSGVYFYMLQIGNFINVNKMILTK</sequence>
<dbReference type="InterPro" id="IPR026444">
    <property type="entry name" value="Secre_tail"/>
</dbReference>
<reference evidence="2" key="1">
    <citation type="journal article" date="2020" name="mSystems">
        <title>Genome- and Community-Level Interaction Insights into Carbon Utilization and Element Cycling Functions of Hydrothermarchaeota in Hydrothermal Sediment.</title>
        <authorList>
            <person name="Zhou Z."/>
            <person name="Liu Y."/>
            <person name="Xu W."/>
            <person name="Pan J."/>
            <person name="Luo Z.H."/>
            <person name="Li M."/>
        </authorList>
    </citation>
    <scope>NUCLEOTIDE SEQUENCE [LARGE SCALE GENOMIC DNA]</scope>
    <source>
        <strain evidence="2">SpSt-500</strain>
    </source>
</reference>
<dbReference type="EMBL" id="DSVI01000004">
    <property type="protein sequence ID" value="HGT46757.1"/>
    <property type="molecule type" value="Genomic_DNA"/>
</dbReference>